<evidence type="ECO:0000256" key="3">
    <source>
        <dbReference type="ARBA" id="ARBA00022692"/>
    </source>
</evidence>
<keyword evidence="4 7" id="KW-1133">Transmembrane helix</keyword>
<feature type="transmembrane region" description="Helical" evidence="7">
    <location>
        <begin position="313"/>
        <end position="331"/>
    </location>
</feature>
<evidence type="ECO:0000256" key="2">
    <source>
        <dbReference type="ARBA" id="ARBA00022475"/>
    </source>
</evidence>
<dbReference type="PANTHER" id="PTHR43124">
    <property type="entry name" value="PURINE EFFLUX PUMP PBUE"/>
    <property type="match status" value="1"/>
</dbReference>
<accession>A0A1G6R452</accession>
<feature type="compositionally biased region" description="Low complexity" evidence="6">
    <location>
        <begin position="13"/>
        <end position="22"/>
    </location>
</feature>
<evidence type="ECO:0000256" key="7">
    <source>
        <dbReference type="SAM" id="Phobius"/>
    </source>
</evidence>
<dbReference type="CDD" id="cd17324">
    <property type="entry name" value="MFS_NepI_like"/>
    <property type="match status" value="1"/>
</dbReference>
<evidence type="ECO:0000259" key="8">
    <source>
        <dbReference type="PROSITE" id="PS50850"/>
    </source>
</evidence>
<feature type="transmembrane region" description="Helical" evidence="7">
    <location>
        <begin position="343"/>
        <end position="365"/>
    </location>
</feature>
<dbReference type="OrthoDB" id="8830981at2"/>
<feature type="transmembrane region" description="Helical" evidence="7">
    <location>
        <begin position="116"/>
        <end position="135"/>
    </location>
</feature>
<proteinExistence type="predicted"/>
<dbReference type="PROSITE" id="PS50850">
    <property type="entry name" value="MFS"/>
    <property type="match status" value="1"/>
</dbReference>
<feature type="transmembrane region" description="Helical" evidence="7">
    <location>
        <begin position="28"/>
        <end position="52"/>
    </location>
</feature>
<dbReference type="SUPFAM" id="SSF103473">
    <property type="entry name" value="MFS general substrate transporter"/>
    <property type="match status" value="1"/>
</dbReference>
<dbReference type="RefSeq" id="WP_092742101.1">
    <property type="nucleotide sequence ID" value="NZ_FMZC01000004.1"/>
</dbReference>
<dbReference type="GO" id="GO:0005886">
    <property type="term" value="C:plasma membrane"/>
    <property type="evidence" value="ECO:0007669"/>
    <property type="project" value="UniProtKB-SubCell"/>
</dbReference>
<reference evidence="9 10" key="1">
    <citation type="submission" date="2016-10" db="EMBL/GenBank/DDBJ databases">
        <authorList>
            <person name="de Groot N.N."/>
        </authorList>
    </citation>
    <scope>NUCLEOTIDE SEQUENCE [LARGE SCALE GENOMIC DNA]</scope>
    <source>
        <strain evidence="9 10">DSM 16619</strain>
    </source>
</reference>
<dbReference type="GO" id="GO:0022857">
    <property type="term" value="F:transmembrane transporter activity"/>
    <property type="evidence" value="ECO:0007669"/>
    <property type="project" value="InterPro"/>
</dbReference>
<evidence type="ECO:0000313" key="9">
    <source>
        <dbReference type="EMBL" id="SDC99084.1"/>
    </source>
</evidence>
<keyword evidence="5 7" id="KW-0472">Membrane</keyword>
<keyword evidence="2" id="KW-1003">Cell membrane</keyword>
<dbReference type="InterPro" id="IPR020846">
    <property type="entry name" value="MFS_dom"/>
</dbReference>
<evidence type="ECO:0000256" key="5">
    <source>
        <dbReference type="ARBA" id="ARBA00023136"/>
    </source>
</evidence>
<dbReference type="Pfam" id="PF07690">
    <property type="entry name" value="MFS_1"/>
    <property type="match status" value="1"/>
</dbReference>
<feature type="transmembrane region" description="Helical" evidence="7">
    <location>
        <begin position="92"/>
        <end position="110"/>
    </location>
</feature>
<gene>
    <name evidence="9" type="ORF">SAMN05192589_10427</name>
</gene>
<keyword evidence="3 7" id="KW-0812">Transmembrane</keyword>
<sequence>MSTRSPAVPPLRPAAAAPHSGSGHASTVVLAVAAFVIVTTEFLMVGLLPALARDLGVSVSKAGQLVTLFAVVVMLCGPVLTAWLAHIERKRLFLAVLVLFAASNALAAVSPNLWTLAIARVIPALALPVFWGTASDTAAQLAGPQRAGRAVATVYLGISGAMLFGIPLGTLAGDAIGWRAAFWMLAALSLLVAVLLFFAMPTLKTTGRVALAEQARILRSPAFLAQVALSVVVFTAMFTGYTYLAEVLEQVAHIPPAHVGWWLMGFGAVGLLGNWLGGRWVDRKPLAATAGFSALLAAGMVASILLAPWTLGLAAALAVWGVANTALYPICQIRVMKSAPQAQALAGTINVSAANGGIALGAVLGGASIPLWGVGSVGFVGAAIALLAVVAVAWMVRPARGLSAAGTS</sequence>
<name>A0A1G6R452_9BURK</name>
<dbReference type="InterPro" id="IPR036259">
    <property type="entry name" value="MFS_trans_sf"/>
</dbReference>
<feature type="region of interest" description="Disordered" evidence="6">
    <location>
        <begin position="1"/>
        <end position="22"/>
    </location>
</feature>
<dbReference type="PANTHER" id="PTHR43124:SF10">
    <property type="entry name" value="PURINE EFFLUX PUMP PBUE"/>
    <property type="match status" value="1"/>
</dbReference>
<dbReference type="EMBL" id="FMZC01000004">
    <property type="protein sequence ID" value="SDC99084.1"/>
    <property type="molecule type" value="Genomic_DNA"/>
</dbReference>
<dbReference type="InterPro" id="IPR050189">
    <property type="entry name" value="MFS_Efflux_Transporters"/>
</dbReference>
<feature type="transmembrane region" description="Helical" evidence="7">
    <location>
        <begin position="64"/>
        <end position="85"/>
    </location>
</feature>
<evidence type="ECO:0000256" key="4">
    <source>
        <dbReference type="ARBA" id="ARBA00022989"/>
    </source>
</evidence>
<dbReference type="InterPro" id="IPR001958">
    <property type="entry name" value="Tet-R_TetA/multi-R_MdtG-like"/>
</dbReference>
<dbReference type="Proteomes" id="UP000198781">
    <property type="component" value="Unassembled WGS sequence"/>
</dbReference>
<feature type="transmembrane region" description="Helical" evidence="7">
    <location>
        <begin position="147"/>
        <end position="168"/>
    </location>
</feature>
<feature type="domain" description="Major facilitator superfamily (MFS) profile" evidence="8">
    <location>
        <begin position="26"/>
        <end position="400"/>
    </location>
</feature>
<dbReference type="AlphaFoldDB" id="A0A1G6R452"/>
<feature type="transmembrane region" description="Helical" evidence="7">
    <location>
        <begin position="221"/>
        <end position="244"/>
    </location>
</feature>
<dbReference type="STRING" id="187868.SAMN05192589_10427"/>
<dbReference type="PRINTS" id="PR01035">
    <property type="entry name" value="TCRTETA"/>
</dbReference>
<evidence type="ECO:0000313" key="10">
    <source>
        <dbReference type="Proteomes" id="UP000198781"/>
    </source>
</evidence>
<protein>
    <submittedName>
        <fullName evidence="9">Predicted arabinose efflux permease, MFS family</fullName>
    </submittedName>
</protein>
<feature type="transmembrane region" description="Helical" evidence="7">
    <location>
        <begin position="180"/>
        <end position="200"/>
    </location>
</feature>
<feature type="transmembrane region" description="Helical" evidence="7">
    <location>
        <begin position="286"/>
        <end position="307"/>
    </location>
</feature>
<dbReference type="Gene3D" id="1.20.1250.20">
    <property type="entry name" value="MFS general substrate transporter like domains"/>
    <property type="match status" value="1"/>
</dbReference>
<feature type="transmembrane region" description="Helical" evidence="7">
    <location>
        <begin position="371"/>
        <end position="396"/>
    </location>
</feature>
<comment type="subcellular location">
    <subcellularLocation>
        <location evidence="1">Cell membrane</location>
        <topology evidence="1">Multi-pass membrane protein</topology>
    </subcellularLocation>
</comment>
<organism evidence="9 10">
    <name type="scientific">Paracidovorax valerianellae</name>
    <dbReference type="NCBI Taxonomy" id="187868"/>
    <lineage>
        <taxon>Bacteria</taxon>
        <taxon>Pseudomonadati</taxon>
        <taxon>Pseudomonadota</taxon>
        <taxon>Betaproteobacteria</taxon>
        <taxon>Burkholderiales</taxon>
        <taxon>Comamonadaceae</taxon>
        <taxon>Paracidovorax</taxon>
    </lineage>
</organism>
<feature type="transmembrane region" description="Helical" evidence="7">
    <location>
        <begin position="259"/>
        <end position="277"/>
    </location>
</feature>
<evidence type="ECO:0000256" key="6">
    <source>
        <dbReference type="SAM" id="MobiDB-lite"/>
    </source>
</evidence>
<evidence type="ECO:0000256" key="1">
    <source>
        <dbReference type="ARBA" id="ARBA00004651"/>
    </source>
</evidence>
<keyword evidence="10" id="KW-1185">Reference proteome</keyword>
<dbReference type="InterPro" id="IPR011701">
    <property type="entry name" value="MFS"/>
</dbReference>